<evidence type="ECO:0000313" key="3">
    <source>
        <dbReference type="Proteomes" id="UP001396334"/>
    </source>
</evidence>
<feature type="compositionally biased region" description="Basic and acidic residues" evidence="1">
    <location>
        <begin position="78"/>
        <end position="88"/>
    </location>
</feature>
<dbReference type="Proteomes" id="UP001396334">
    <property type="component" value="Unassembled WGS sequence"/>
</dbReference>
<evidence type="ECO:0000256" key="1">
    <source>
        <dbReference type="SAM" id="MobiDB-lite"/>
    </source>
</evidence>
<comment type="caution">
    <text evidence="2">The sequence shown here is derived from an EMBL/GenBank/DDBJ whole genome shotgun (WGS) entry which is preliminary data.</text>
</comment>
<feature type="region of interest" description="Disordered" evidence="1">
    <location>
        <begin position="20"/>
        <end position="130"/>
    </location>
</feature>
<gene>
    <name evidence="2" type="ORF">V6N11_049908</name>
</gene>
<dbReference type="EMBL" id="JBBPBN010000007">
    <property type="protein sequence ID" value="KAK9033723.1"/>
    <property type="molecule type" value="Genomic_DNA"/>
</dbReference>
<proteinExistence type="predicted"/>
<sequence length="130" mass="14889">MYEEEFEKFNDSYIDIVNKEYEGDKYENGVNTERRPPPTQYGRNQGGRDFRGDHKNYAPSQGGNNGHAPNPRYGQNFDQRDFRGDHRNYAPSQGGNNGQGPNPGYGQNFEQRDFKGDHSNYLPSQGGNYQ</sequence>
<name>A0ABR2T895_9ROSI</name>
<feature type="compositionally biased region" description="Basic and acidic residues" evidence="1">
    <location>
        <begin position="20"/>
        <end position="36"/>
    </location>
</feature>
<accession>A0ABR2T895</accession>
<feature type="compositionally biased region" description="Polar residues" evidence="1">
    <location>
        <begin position="121"/>
        <end position="130"/>
    </location>
</feature>
<evidence type="ECO:0000313" key="2">
    <source>
        <dbReference type="EMBL" id="KAK9033723.1"/>
    </source>
</evidence>
<reference evidence="2 3" key="1">
    <citation type="journal article" date="2024" name="G3 (Bethesda)">
        <title>Genome assembly of Hibiscus sabdariffa L. provides insights into metabolisms of medicinal natural products.</title>
        <authorList>
            <person name="Kim T."/>
        </authorList>
    </citation>
    <scope>NUCLEOTIDE SEQUENCE [LARGE SCALE GENOMIC DNA]</scope>
    <source>
        <strain evidence="2">TK-2024</strain>
        <tissue evidence="2">Old leaves</tissue>
    </source>
</reference>
<feature type="compositionally biased region" description="Basic and acidic residues" evidence="1">
    <location>
        <begin position="46"/>
        <end position="56"/>
    </location>
</feature>
<protein>
    <submittedName>
        <fullName evidence="2">Uncharacterized protein</fullName>
    </submittedName>
</protein>
<keyword evidence="3" id="KW-1185">Reference proteome</keyword>
<organism evidence="2 3">
    <name type="scientific">Hibiscus sabdariffa</name>
    <name type="common">roselle</name>
    <dbReference type="NCBI Taxonomy" id="183260"/>
    <lineage>
        <taxon>Eukaryota</taxon>
        <taxon>Viridiplantae</taxon>
        <taxon>Streptophyta</taxon>
        <taxon>Embryophyta</taxon>
        <taxon>Tracheophyta</taxon>
        <taxon>Spermatophyta</taxon>
        <taxon>Magnoliopsida</taxon>
        <taxon>eudicotyledons</taxon>
        <taxon>Gunneridae</taxon>
        <taxon>Pentapetalae</taxon>
        <taxon>rosids</taxon>
        <taxon>malvids</taxon>
        <taxon>Malvales</taxon>
        <taxon>Malvaceae</taxon>
        <taxon>Malvoideae</taxon>
        <taxon>Hibiscus</taxon>
    </lineage>
</organism>